<feature type="region of interest" description="Disordered" evidence="1">
    <location>
        <begin position="152"/>
        <end position="190"/>
    </location>
</feature>
<proteinExistence type="predicted"/>
<reference evidence="2" key="1">
    <citation type="submission" date="2021-01" db="EMBL/GenBank/DDBJ databases">
        <authorList>
            <person name="Corre E."/>
            <person name="Pelletier E."/>
            <person name="Niang G."/>
            <person name="Scheremetjew M."/>
            <person name="Finn R."/>
            <person name="Kale V."/>
            <person name="Holt S."/>
            <person name="Cochrane G."/>
            <person name="Meng A."/>
            <person name="Brown T."/>
            <person name="Cohen L."/>
        </authorList>
    </citation>
    <scope>NUCLEOTIDE SEQUENCE</scope>
    <source>
        <strain evidence="2">CCMP 2712</strain>
    </source>
</reference>
<name>A0A7S4P5F0_GUITH</name>
<evidence type="ECO:0000256" key="1">
    <source>
        <dbReference type="SAM" id="MobiDB-lite"/>
    </source>
</evidence>
<sequence>MVSHLFQEGYEESNAVGNKRYLSKDEVKEVCSASSKLLPPGVFQKAIKAMICQAQMLRGMARDAVQSEIRSILDIASEHRESKRARTEEEDATEVVSSSHAVESAPVSTTECDTPKADPSKKDAGFNMDEFLAPSCRACGWLASSCTCASPGGDNAAPAVSNDSSTSKVAQPSAQQAEEKDSSKKDSSVQ</sequence>
<feature type="compositionally biased region" description="Basic and acidic residues" evidence="1">
    <location>
        <begin position="177"/>
        <end position="190"/>
    </location>
</feature>
<gene>
    <name evidence="2" type="ORF">GTHE00462_LOCUS29305</name>
</gene>
<dbReference type="EMBL" id="HBKN01037370">
    <property type="protein sequence ID" value="CAE2324324.1"/>
    <property type="molecule type" value="Transcribed_RNA"/>
</dbReference>
<dbReference type="AlphaFoldDB" id="A0A7S4P5F0"/>
<feature type="compositionally biased region" description="Low complexity" evidence="1">
    <location>
        <begin position="94"/>
        <end position="108"/>
    </location>
</feature>
<evidence type="ECO:0000313" key="2">
    <source>
        <dbReference type="EMBL" id="CAE2324324.1"/>
    </source>
</evidence>
<protein>
    <submittedName>
        <fullName evidence="2">Uncharacterized protein</fullName>
    </submittedName>
</protein>
<organism evidence="2">
    <name type="scientific">Guillardia theta</name>
    <name type="common">Cryptophyte</name>
    <name type="synonym">Cryptomonas phi</name>
    <dbReference type="NCBI Taxonomy" id="55529"/>
    <lineage>
        <taxon>Eukaryota</taxon>
        <taxon>Cryptophyceae</taxon>
        <taxon>Pyrenomonadales</taxon>
        <taxon>Geminigeraceae</taxon>
        <taxon>Guillardia</taxon>
    </lineage>
</organism>
<accession>A0A7S4P5F0</accession>
<feature type="region of interest" description="Disordered" evidence="1">
    <location>
        <begin position="79"/>
        <end position="121"/>
    </location>
</feature>
<feature type="compositionally biased region" description="Polar residues" evidence="1">
    <location>
        <begin position="161"/>
        <end position="176"/>
    </location>
</feature>